<sequence length="595" mass="62471">MYVVLAWFARRPAGRRDHAARAAAAVDAVAPPSYRSDARGDATWGLYVRSAPRPGPWPAFASADGVTAVSLGLPIGLDTTGGPVGLARRVLAGADPAAGVLPPFGLIAAGPDGAVTVAQDWLGMSRLFTAEHDGVVAFASRPSLLAGFLYGRTEPDPDAWESYAASGHFGADSAPVRGVRLLAPGARYCLLPGTAGWRLTRRTGRTVDDLVAAGLDRRGDPDRAVAAAADGIAAAAAATHDLCGGDLLLGLSGGKDSRVLAAAFVGGGRLPRLRTNADTPAEGATAERLVALLRGRGLDPAHELVTAAAPAAVLRVGLRERGVRLLRHYDHQFPSTYLVRPAVAGVPGDGPPRLSLTGAGGELATGYWYPTEPDLLGDRLAVERAIAARHLGAAGAGLARPARERQRDRLAGLLRHAADLGVAGADLADYVYLTERMRRWSTSAYAPGMVTPFLAPAVVTACFALPPALKLARRLHTAVVARFVPEWADVPYVSVGTGRSTAARIWQGDGAATIRGLLAAAADAPLAAPVRPDAVRTELARYQWRRRTRDDATRQFVYLALADRALRGGPPVVRQRDWAALDRLRGGWVLATGRR</sequence>
<keyword evidence="2" id="KW-1185">Reference proteome</keyword>
<gene>
    <name evidence="1" type="ORF">GCM10010123_02400</name>
</gene>
<reference evidence="1" key="2">
    <citation type="submission" date="2020-09" db="EMBL/GenBank/DDBJ databases">
        <authorList>
            <person name="Sun Q."/>
            <person name="Ohkuma M."/>
        </authorList>
    </citation>
    <scope>NUCLEOTIDE SEQUENCE</scope>
    <source>
        <strain evidence="1">JCM 3090</strain>
    </source>
</reference>
<dbReference type="RefSeq" id="WP_189168113.1">
    <property type="nucleotide sequence ID" value="NZ_BMQB01000001.1"/>
</dbReference>
<evidence type="ECO:0000313" key="1">
    <source>
        <dbReference type="EMBL" id="GGJ75965.1"/>
    </source>
</evidence>
<dbReference type="AlphaFoldDB" id="A0A8J3B1C9"/>
<proteinExistence type="predicted"/>
<organism evidence="1 2">
    <name type="scientific">Pilimelia anulata</name>
    <dbReference type="NCBI Taxonomy" id="53371"/>
    <lineage>
        <taxon>Bacteria</taxon>
        <taxon>Bacillati</taxon>
        <taxon>Actinomycetota</taxon>
        <taxon>Actinomycetes</taxon>
        <taxon>Micromonosporales</taxon>
        <taxon>Micromonosporaceae</taxon>
        <taxon>Pilimelia</taxon>
    </lineage>
</organism>
<dbReference type="InterPro" id="IPR029055">
    <property type="entry name" value="Ntn_hydrolases_N"/>
</dbReference>
<protein>
    <submittedName>
        <fullName evidence="1">Uncharacterized protein</fullName>
    </submittedName>
</protein>
<accession>A0A8J3B1C9</accession>
<dbReference type="EMBL" id="BMQB01000001">
    <property type="protein sequence ID" value="GGJ75965.1"/>
    <property type="molecule type" value="Genomic_DNA"/>
</dbReference>
<reference evidence="1" key="1">
    <citation type="journal article" date="2014" name="Int. J. Syst. Evol. Microbiol.">
        <title>Complete genome sequence of Corynebacterium casei LMG S-19264T (=DSM 44701T), isolated from a smear-ripened cheese.</title>
        <authorList>
            <consortium name="US DOE Joint Genome Institute (JGI-PGF)"/>
            <person name="Walter F."/>
            <person name="Albersmeier A."/>
            <person name="Kalinowski J."/>
            <person name="Ruckert C."/>
        </authorList>
    </citation>
    <scope>NUCLEOTIDE SEQUENCE</scope>
    <source>
        <strain evidence="1">JCM 3090</strain>
    </source>
</reference>
<dbReference type="SUPFAM" id="SSF56235">
    <property type="entry name" value="N-terminal nucleophile aminohydrolases (Ntn hydrolases)"/>
    <property type="match status" value="1"/>
</dbReference>
<dbReference type="Proteomes" id="UP000649739">
    <property type="component" value="Unassembled WGS sequence"/>
</dbReference>
<name>A0A8J3B1C9_9ACTN</name>
<comment type="caution">
    <text evidence="1">The sequence shown here is derived from an EMBL/GenBank/DDBJ whole genome shotgun (WGS) entry which is preliminary data.</text>
</comment>
<dbReference type="SUPFAM" id="SSF52402">
    <property type="entry name" value="Adenine nucleotide alpha hydrolases-like"/>
    <property type="match status" value="1"/>
</dbReference>
<evidence type="ECO:0000313" key="2">
    <source>
        <dbReference type="Proteomes" id="UP000649739"/>
    </source>
</evidence>